<dbReference type="InterPro" id="IPR023346">
    <property type="entry name" value="Lysozyme-like_dom_sf"/>
</dbReference>
<dbReference type="EMBL" id="JQ067084">
    <property type="protein sequence ID" value="ALH23828.1"/>
    <property type="molecule type" value="Genomic_DNA"/>
</dbReference>
<name>A0A0S0N5R0_9CAUD</name>
<evidence type="ECO:0000313" key="2">
    <source>
        <dbReference type="EMBL" id="ALH23828.1"/>
    </source>
</evidence>
<evidence type="ECO:0000259" key="1">
    <source>
        <dbReference type="Pfam" id="PF01464"/>
    </source>
</evidence>
<organism evidence="2 3">
    <name type="scientific">Pseudomonas phage PaMx25</name>
    <dbReference type="NCBI Taxonomy" id="1175654"/>
    <lineage>
        <taxon>Viruses</taxon>
        <taxon>Duplodnaviria</taxon>
        <taxon>Heunggongvirae</taxon>
        <taxon>Uroviricota</taxon>
        <taxon>Caudoviricetes</taxon>
        <taxon>Queuovirinae</taxon>
        <taxon>Nipunavirus</taxon>
        <taxon>Nipunavirus PaMx25</taxon>
    </lineage>
</organism>
<dbReference type="Proteomes" id="UP000006182">
    <property type="component" value="Segment"/>
</dbReference>
<reference evidence="2 3" key="1">
    <citation type="journal article" date="2012" name="Appl. Environ. Microbiol.">
        <title>High Diversity and Novel Species of Pseudomonas aeruginosa Bacteriophages.</title>
        <authorList>
            <person name="Sepulveda-Robles O."/>
            <person name="Kameyama L."/>
            <person name="Guarneros G."/>
        </authorList>
    </citation>
    <scope>NUCLEOTIDE SEQUENCE [LARGE SCALE GENOMIC DNA]</scope>
</reference>
<dbReference type="SUPFAM" id="SSF53955">
    <property type="entry name" value="Lysozyme-like"/>
    <property type="match status" value="1"/>
</dbReference>
<dbReference type="InterPro" id="IPR008258">
    <property type="entry name" value="Transglycosylase_SLT_dom_1"/>
</dbReference>
<keyword evidence="3" id="KW-1185">Reference proteome</keyword>
<gene>
    <name evidence="2" type="ORF">PaMx25_02</name>
</gene>
<sequence length="174" mass="19338">MKLAWGKKVDQAFRDKVFAICDGFKWNRETHASWLMSCMAFESGETFSPSIRNAAGSGATGLIQFMPSTAQGLGTATAELAEMTALDQLDYVQKYFRPYASRIGTLSDMYMAILMPKFVGQPEDSVMFLDPKISYRQNAGLDANRDGKITKAEAASKVRAKFDKGMLDRYSLEV</sequence>
<dbReference type="OrthoDB" id="8900at10239"/>
<feature type="domain" description="Transglycosylase SLT" evidence="1">
    <location>
        <begin position="27"/>
        <end position="77"/>
    </location>
</feature>
<dbReference type="Gene3D" id="1.10.530.10">
    <property type="match status" value="1"/>
</dbReference>
<evidence type="ECO:0000313" key="3">
    <source>
        <dbReference type="Proteomes" id="UP000006182"/>
    </source>
</evidence>
<protein>
    <submittedName>
        <fullName evidence="2">Lytic transglycosylase</fullName>
    </submittedName>
</protein>
<dbReference type="Pfam" id="PF01464">
    <property type="entry name" value="SLT"/>
    <property type="match status" value="1"/>
</dbReference>
<proteinExistence type="predicted"/>
<accession>A0A0S0N5R0</accession>